<organism evidence="1 2">
    <name type="scientific">Deinococcus puniceus</name>
    <dbReference type="NCBI Taxonomy" id="1182568"/>
    <lineage>
        <taxon>Bacteria</taxon>
        <taxon>Thermotogati</taxon>
        <taxon>Deinococcota</taxon>
        <taxon>Deinococci</taxon>
        <taxon>Deinococcales</taxon>
        <taxon>Deinococcaceae</taxon>
        <taxon>Deinococcus</taxon>
    </lineage>
</organism>
<dbReference type="Proteomes" id="UP000077363">
    <property type="component" value="Chromosome"/>
</dbReference>
<dbReference type="PATRIC" id="fig|1182568.3.peg.1323"/>
<evidence type="ECO:0000313" key="1">
    <source>
        <dbReference type="EMBL" id="ANE44817.1"/>
    </source>
</evidence>
<evidence type="ECO:0000313" key="2">
    <source>
        <dbReference type="Proteomes" id="UP000077363"/>
    </source>
</evidence>
<sequence>MGCDNVDNAIGSTQVSVYFSVSGGVQSVNVGLRGNTSNAYDGNYNSTVSGSQLASLGGNSFRLTFDANPATGGFLPQAIVVTPVRDRVKIVTATNKSGSFYAALSVNTGSANYSFNSRFITPGQGNVDVYTNCTVQSVTNEDV</sequence>
<gene>
    <name evidence="1" type="ORF">SU48_06360</name>
</gene>
<proteinExistence type="predicted"/>
<dbReference type="KEGG" id="dpu:SU48_06360"/>
<dbReference type="OrthoDB" id="66439at2"/>
<dbReference type="EMBL" id="CP011387">
    <property type="protein sequence ID" value="ANE44817.1"/>
    <property type="molecule type" value="Genomic_DNA"/>
</dbReference>
<protein>
    <submittedName>
        <fullName evidence="1">Uncharacterized protein</fullName>
    </submittedName>
</protein>
<dbReference type="AlphaFoldDB" id="A0A172TD32"/>
<name>A0A172TD32_9DEIO</name>
<accession>A0A172TD32</accession>
<keyword evidence="2" id="KW-1185">Reference proteome</keyword>
<reference evidence="1 2" key="1">
    <citation type="submission" date="2015-01" db="EMBL/GenBank/DDBJ databases">
        <title>Deinococcus puniceus/DY1/ whole genome sequencing.</title>
        <authorList>
            <person name="Kim M.K."/>
            <person name="Srinivasan S."/>
            <person name="Lee J.-J."/>
        </authorList>
    </citation>
    <scope>NUCLEOTIDE SEQUENCE [LARGE SCALE GENOMIC DNA]</scope>
    <source>
        <strain evidence="1 2">DY1</strain>
    </source>
</reference>